<feature type="domain" description="LRAT" evidence="2">
    <location>
        <begin position="303"/>
        <end position="409"/>
    </location>
</feature>
<feature type="coiled-coil region" evidence="1">
    <location>
        <begin position="147"/>
        <end position="245"/>
    </location>
</feature>
<evidence type="ECO:0000256" key="1">
    <source>
        <dbReference type="SAM" id="Coils"/>
    </source>
</evidence>
<dbReference type="Pfam" id="PF04970">
    <property type="entry name" value="LRAT"/>
    <property type="match status" value="1"/>
</dbReference>
<dbReference type="AlphaFoldDB" id="A0A6C0KXD6"/>
<name>A0A6C0KXD6_9ZZZZ</name>
<dbReference type="EMBL" id="MN740992">
    <property type="protein sequence ID" value="QHU21796.1"/>
    <property type="molecule type" value="Genomic_DNA"/>
</dbReference>
<dbReference type="PROSITE" id="PS51934">
    <property type="entry name" value="LRAT"/>
    <property type="match status" value="1"/>
</dbReference>
<dbReference type="InterPro" id="IPR007053">
    <property type="entry name" value="LRAT_dom"/>
</dbReference>
<evidence type="ECO:0000259" key="2">
    <source>
        <dbReference type="PROSITE" id="PS51934"/>
    </source>
</evidence>
<dbReference type="Gene3D" id="3.90.1720.10">
    <property type="entry name" value="endopeptidase domain like (from Nostoc punctiforme)"/>
    <property type="match status" value="1"/>
</dbReference>
<keyword evidence="1" id="KW-0175">Coiled coil</keyword>
<proteinExistence type="predicted"/>
<organism evidence="3">
    <name type="scientific">viral metagenome</name>
    <dbReference type="NCBI Taxonomy" id="1070528"/>
    <lineage>
        <taxon>unclassified sequences</taxon>
        <taxon>metagenomes</taxon>
        <taxon>organismal metagenomes</taxon>
    </lineage>
</organism>
<dbReference type="Gene3D" id="1.10.287.1490">
    <property type="match status" value="1"/>
</dbReference>
<evidence type="ECO:0000313" key="3">
    <source>
        <dbReference type="EMBL" id="QHU21796.1"/>
    </source>
</evidence>
<reference evidence="3" key="1">
    <citation type="journal article" date="2020" name="Nature">
        <title>Giant virus diversity and host interactions through global metagenomics.</title>
        <authorList>
            <person name="Schulz F."/>
            <person name="Roux S."/>
            <person name="Paez-Espino D."/>
            <person name="Jungbluth S."/>
            <person name="Walsh D.A."/>
            <person name="Denef V.J."/>
            <person name="McMahon K.D."/>
            <person name="Konstantinidis K.T."/>
            <person name="Eloe-Fadrosh E.A."/>
            <person name="Kyrpides N.C."/>
            <person name="Woyke T."/>
        </authorList>
    </citation>
    <scope>NUCLEOTIDE SEQUENCE</scope>
    <source>
        <strain evidence="3">GVMAG-S-3300013286-35</strain>
    </source>
</reference>
<sequence>MAAVSRSESGRANDLGSRAAQDLGVTMLQSLRRGYLQGAEMAAKAVLDQAKSNFTSPPSKRNFEEIITSTGFTVGDIIPGQDISSLYKKIYQEESPLYTARRRSELENYMGAVETDYRLLFSLSYLYLWKAIKETAGKEVDDVIQTLASYKQVYEDALSKLNELERSVSELEAQIQSISRDELVGLIDDIHSTIDAIGEPDEDLREFIEGQNKRLAELKEELRSKNASKAEMEALLNEFQNKTQEQQFILSKKPKTLGGSDIIESCAHAIQYATKLGPAVFATFGDLAQHIPVGTQLARTLVQPTSVAAGSLHHGIYIGHNLVVEVTNYVEGGKIISSIAFSHINTFLQRSLDNYSTVLAVLYRKPQDGSVTVQRCLDNLGRYDGYNLLNENCESFATWVMTGRFATPGCVIYPKTVVPWTVEMAVLRKRLQGGRRSTRRLRRTRRMTRRR</sequence>
<protein>
    <recommendedName>
        <fullName evidence="2">LRAT domain-containing protein</fullName>
    </recommendedName>
</protein>
<accession>A0A6C0KXD6</accession>